<dbReference type="InterPro" id="IPR051369">
    <property type="entry name" value="GST_Theta"/>
</dbReference>
<comment type="catalytic activity">
    <reaction evidence="5">
        <text>RX + glutathione = an S-substituted glutathione + a halide anion + H(+)</text>
        <dbReference type="Rhea" id="RHEA:16437"/>
        <dbReference type="ChEBI" id="CHEBI:15378"/>
        <dbReference type="ChEBI" id="CHEBI:16042"/>
        <dbReference type="ChEBI" id="CHEBI:17792"/>
        <dbReference type="ChEBI" id="CHEBI:57925"/>
        <dbReference type="ChEBI" id="CHEBI:90779"/>
        <dbReference type="EC" id="2.5.1.18"/>
    </reaction>
</comment>
<dbReference type="SFLD" id="SFLDG00358">
    <property type="entry name" value="Main_(cytGST)"/>
    <property type="match status" value="1"/>
</dbReference>
<evidence type="ECO:0000256" key="3">
    <source>
        <dbReference type="ARBA" id="ARBA00012452"/>
    </source>
</evidence>
<dbReference type="Pfam" id="PF00043">
    <property type="entry name" value="GST_C"/>
    <property type="match status" value="1"/>
</dbReference>
<dbReference type="InterPro" id="IPR004046">
    <property type="entry name" value="GST_C"/>
</dbReference>
<evidence type="ECO:0000256" key="5">
    <source>
        <dbReference type="ARBA" id="ARBA00047960"/>
    </source>
</evidence>
<name>A0ABN9AKQ2_9NEOB</name>
<sequence length="255" mass="29189">MSQPCRSVYIFAKANNIPFNNHEVLLFKGECYDLMDMNFSVLGASPLGEHLSEEFSKVNPLRKVPFLKDGDFTMAESTAMLLYLANKYKTPDHWYPCDLQKRARVDEYLAWQHTNTRPHCSKLFWVKVMTPFLLGHEAEPEKLDPVLTEFNTTLTAIEEKFLGGKPFIAGDEMSIADLVAIVEIMQTIAGGIDAFENKPKLADWKNRVEDAIGAALFKEAHEKVLRVKDMQNMPIPPELKERLRARLQQFPLMKL</sequence>
<dbReference type="CDD" id="cd03183">
    <property type="entry name" value="GST_C_Theta"/>
    <property type="match status" value="1"/>
</dbReference>
<dbReference type="Gene3D" id="3.40.30.10">
    <property type="entry name" value="Glutaredoxin"/>
    <property type="match status" value="1"/>
</dbReference>
<comment type="subcellular location">
    <subcellularLocation>
        <location evidence="1">Cytoplasm</location>
    </subcellularLocation>
</comment>
<dbReference type="PANTHER" id="PTHR43917">
    <property type="match status" value="1"/>
</dbReference>
<proteinExistence type="inferred from homology"/>
<evidence type="ECO:0000256" key="2">
    <source>
        <dbReference type="ARBA" id="ARBA00009899"/>
    </source>
</evidence>
<accession>A0ABN9AKQ2</accession>
<evidence type="ECO:0000259" key="7">
    <source>
        <dbReference type="PROSITE" id="PS50405"/>
    </source>
</evidence>
<dbReference type="InterPro" id="IPR010987">
    <property type="entry name" value="Glutathione-S-Trfase_C-like"/>
</dbReference>
<gene>
    <name evidence="8" type="ORF">SPARVUS_LOCUS856846</name>
</gene>
<dbReference type="InterPro" id="IPR040077">
    <property type="entry name" value="GST_C_Theta"/>
</dbReference>
<dbReference type="PANTHER" id="PTHR43917:SF9">
    <property type="entry name" value="GLUTATHIONE S-TRANSFERASE THETA-1"/>
    <property type="match status" value="1"/>
</dbReference>
<evidence type="ECO:0000313" key="8">
    <source>
        <dbReference type="EMBL" id="CAI9535400.1"/>
    </source>
</evidence>
<dbReference type="InterPro" id="IPR040079">
    <property type="entry name" value="Glutathione_S-Trfase"/>
</dbReference>
<reference evidence="8" key="1">
    <citation type="submission" date="2023-05" db="EMBL/GenBank/DDBJ databases">
        <authorList>
            <person name="Stuckert A."/>
        </authorList>
    </citation>
    <scope>NUCLEOTIDE SEQUENCE</scope>
</reference>
<dbReference type="EC" id="2.5.1.18" evidence="3"/>
<dbReference type="EMBL" id="CATNWA010000262">
    <property type="protein sequence ID" value="CAI9535400.1"/>
    <property type="molecule type" value="Genomic_DNA"/>
</dbReference>
<evidence type="ECO:0000313" key="9">
    <source>
        <dbReference type="Proteomes" id="UP001162483"/>
    </source>
</evidence>
<dbReference type="CDD" id="cd03050">
    <property type="entry name" value="GST_N_Theta"/>
    <property type="match status" value="1"/>
</dbReference>
<dbReference type="InterPro" id="IPR036282">
    <property type="entry name" value="Glutathione-S-Trfase_C_sf"/>
</dbReference>
<evidence type="ECO:0000259" key="6">
    <source>
        <dbReference type="PROSITE" id="PS50404"/>
    </source>
</evidence>
<evidence type="ECO:0000256" key="4">
    <source>
        <dbReference type="ARBA" id="ARBA00022490"/>
    </source>
</evidence>
<dbReference type="InterPro" id="IPR004045">
    <property type="entry name" value="Glutathione_S-Trfase_N"/>
</dbReference>
<feature type="domain" description="GST N-terminal" evidence="6">
    <location>
        <begin position="1"/>
        <end position="92"/>
    </location>
</feature>
<dbReference type="Gene3D" id="1.20.1050.10">
    <property type="match status" value="1"/>
</dbReference>
<feature type="domain" description="GST C-terminal" evidence="7">
    <location>
        <begin position="98"/>
        <end position="230"/>
    </location>
</feature>
<comment type="caution">
    <text evidence="8">The sequence shown here is derived from an EMBL/GenBank/DDBJ whole genome shotgun (WGS) entry which is preliminary data.</text>
</comment>
<dbReference type="Proteomes" id="UP001162483">
    <property type="component" value="Unassembled WGS sequence"/>
</dbReference>
<dbReference type="SFLD" id="SFLDS00019">
    <property type="entry name" value="Glutathione_Transferase_(cytos"/>
    <property type="match status" value="1"/>
</dbReference>
<dbReference type="SUPFAM" id="SSF52833">
    <property type="entry name" value="Thioredoxin-like"/>
    <property type="match status" value="1"/>
</dbReference>
<dbReference type="InterPro" id="IPR036249">
    <property type="entry name" value="Thioredoxin-like_sf"/>
</dbReference>
<evidence type="ECO:0000256" key="1">
    <source>
        <dbReference type="ARBA" id="ARBA00004496"/>
    </source>
</evidence>
<organism evidence="8 9">
    <name type="scientific">Staurois parvus</name>
    <dbReference type="NCBI Taxonomy" id="386267"/>
    <lineage>
        <taxon>Eukaryota</taxon>
        <taxon>Metazoa</taxon>
        <taxon>Chordata</taxon>
        <taxon>Craniata</taxon>
        <taxon>Vertebrata</taxon>
        <taxon>Euteleostomi</taxon>
        <taxon>Amphibia</taxon>
        <taxon>Batrachia</taxon>
        <taxon>Anura</taxon>
        <taxon>Neobatrachia</taxon>
        <taxon>Ranoidea</taxon>
        <taxon>Ranidae</taxon>
        <taxon>Staurois</taxon>
    </lineage>
</organism>
<dbReference type="SUPFAM" id="SSF47616">
    <property type="entry name" value="GST C-terminal domain-like"/>
    <property type="match status" value="1"/>
</dbReference>
<dbReference type="Pfam" id="PF13417">
    <property type="entry name" value="GST_N_3"/>
    <property type="match status" value="1"/>
</dbReference>
<protein>
    <recommendedName>
        <fullName evidence="3">glutathione transferase</fullName>
        <ecNumber evidence="3">2.5.1.18</ecNumber>
    </recommendedName>
</protein>
<keyword evidence="9" id="KW-1185">Reference proteome</keyword>
<keyword evidence="4" id="KW-0963">Cytoplasm</keyword>
<dbReference type="InterPro" id="IPR040075">
    <property type="entry name" value="GST_N_Theta"/>
</dbReference>
<dbReference type="PROSITE" id="PS50404">
    <property type="entry name" value="GST_NTER"/>
    <property type="match status" value="1"/>
</dbReference>
<dbReference type="PROSITE" id="PS50405">
    <property type="entry name" value="GST_CTER"/>
    <property type="match status" value="1"/>
</dbReference>
<comment type="similarity">
    <text evidence="2">Belongs to the GST superfamily. Theta family.</text>
</comment>